<evidence type="ECO:0000259" key="2">
    <source>
        <dbReference type="Pfam" id="PF07584"/>
    </source>
</evidence>
<evidence type="ECO:0000313" key="4">
    <source>
        <dbReference type="EMBL" id="PWR22694.1"/>
    </source>
</evidence>
<dbReference type="RefSeq" id="WP_109906258.1">
    <property type="nucleotide sequence ID" value="NZ_QGLE01000006.1"/>
</dbReference>
<evidence type="ECO:0000259" key="3">
    <source>
        <dbReference type="Pfam" id="PF13709"/>
    </source>
</evidence>
<dbReference type="NCBIfam" id="TIGR02226">
    <property type="entry name" value="two_anch"/>
    <property type="match status" value="1"/>
</dbReference>
<dbReference type="InterPro" id="IPR011933">
    <property type="entry name" value="Double_TM_dom"/>
</dbReference>
<organism evidence="4 5">
    <name type="scientific">Zavarzinia aquatilis</name>
    <dbReference type="NCBI Taxonomy" id="2211142"/>
    <lineage>
        <taxon>Bacteria</taxon>
        <taxon>Pseudomonadati</taxon>
        <taxon>Pseudomonadota</taxon>
        <taxon>Alphaproteobacteria</taxon>
        <taxon>Rhodospirillales</taxon>
        <taxon>Zavarziniaceae</taxon>
        <taxon>Zavarzinia</taxon>
    </lineage>
</organism>
<sequence>MAGLGALGFSAPWLLLGLAALPVIWWLVRLTPPAPRQTRFPALALLLDLPQRQETPERTPWWLILLRLLLAGLVIIGLAGPVLDPSRAAGGSGPLLIVIDDGWAAASHWRERIAALEPRILAAESAGRPVRLLTTAPDAAGPRPAPALTSYAELKGAVAALSPKPWPVDRAAAARTLETLPDDAVGESLWLDDGLEDGHAETLAGALRRFGPVTRLSLGPGHAAFALDAPRLVAEGLAVDVARAEADGPRRLTLVARSDSGQVLGREVTEIGPDEAGHSVTIDLPPELRNKAVRIDIPEEASAAATRLMDGRWRRRIVGLAFEGGDEALRPLVSEAYFLERALSPFADVRRAPLARLLEAPPSVIVLPDIGHVPAAQRPALEAFIDKGGVVLRFAGARFAASADDLLPVAIRSGDRALGGALSWTEPASIAPFAADSPFAGLVPSPEVKVFRQVLAEPSLELDARTWARLTDGTPLITGARRGAGLLVLVHTSANSDWSSLALSGLFVDLLRRITSLAEGEGGAIEGNRALPPLASLDGFGQLGAVAQGAGPVAANRIAETPAGPQSPPGFYGDPAARQALNLSPDLDSLAPLPDMAGVTVALPEVAAAVALGPWLILAALALLAFDILVALRLTGRLVPTALGALALVLAQPVERARAMEAAEAAADIHLAYVVTGDAATDEMSEAGLRGLSAALKERTSVEPGAPVGLDLGTDELALYPLLYWPMVAGFDPGPEAIARLDGFIKAGGVVLFDTRDIAQGTGTLPGGAGSAGDETLRLVLSRLDVPPLVPVPADHVLTKSFYLLQNFPGRYEGGQVWVEANASPANDGVSGYVIGPNDWAAAWAADEQGRPLAALEPGGSRQREMALRFGINLVLYALTGNYKADQVHVPALLERLGQ</sequence>
<evidence type="ECO:0000256" key="1">
    <source>
        <dbReference type="SAM" id="Phobius"/>
    </source>
</evidence>
<evidence type="ECO:0000313" key="5">
    <source>
        <dbReference type="Proteomes" id="UP000245461"/>
    </source>
</evidence>
<dbReference type="PANTHER" id="PTHR37464:SF1">
    <property type="entry name" value="BLL2463 PROTEIN"/>
    <property type="match status" value="1"/>
</dbReference>
<dbReference type="PANTHER" id="PTHR37464">
    <property type="entry name" value="BLL2463 PROTEIN"/>
    <property type="match status" value="1"/>
</dbReference>
<dbReference type="OrthoDB" id="9773014at2"/>
<dbReference type="AlphaFoldDB" id="A0A317E8S8"/>
<name>A0A317E8S8_9PROT</name>
<keyword evidence="5" id="KW-1185">Reference proteome</keyword>
<accession>A0A317E8S8</accession>
<feature type="transmembrane region" description="Helical" evidence="1">
    <location>
        <begin position="6"/>
        <end position="28"/>
    </location>
</feature>
<evidence type="ECO:0008006" key="6">
    <source>
        <dbReference type="Google" id="ProtNLM"/>
    </source>
</evidence>
<comment type="caution">
    <text evidence="4">The sequence shown here is derived from an EMBL/GenBank/DDBJ whole genome shotgun (WGS) entry which is preliminary data.</text>
</comment>
<dbReference type="InterPro" id="IPR024163">
    <property type="entry name" value="Aerotolerance_reg_N"/>
</dbReference>
<dbReference type="Pfam" id="PF13709">
    <property type="entry name" value="DUF4159"/>
    <property type="match status" value="1"/>
</dbReference>
<keyword evidence="1" id="KW-0812">Transmembrane</keyword>
<keyword evidence="1" id="KW-1133">Transmembrane helix</keyword>
<feature type="transmembrane region" description="Helical" evidence="1">
    <location>
        <begin position="61"/>
        <end position="83"/>
    </location>
</feature>
<protein>
    <recommendedName>
        <fullName evidence="6">LytTR family transcriptional regulator</fullName>
    </recommendedName>
</protein>
<gene>
    <name evidence="4" type="ORF">DKG74_12580</name>
</gene>
<dbReference type="EMBL" id="QGLE01000006">
    <property type="protein sequence ID" value="PWR22694.1"/>
    <property type="molecule type" value="Genomic_DNA"/>
</dbReference>
<reference evidence="4 5" key="1">
    <citation type="submission" date="2018-05" db="EMBL/GenBank/DDBJ databases">
        <title>Zavarzinia sp. HR-AS.</title>
        <authorList>
            <person name="Lee Y."/>
            <person name="Jeon C.O."/>
        </authorList>
    </citation>
    <scope>NUCLEOTIDE SEQUENCE [LARGE SCALE GENOMIC DNA]</scope>
    <source>
        <strain evidence="4 5">HR-AS</strain>
    </source>
</reference>
<feature type="domain" description="Aerotolerance regulator N-terminal" evidence="2">
    <location>
        <begin position="8"/>
        <end position="81"/>
    </location>
</feature>
<dbReference type="SUPFAM" id="SSF52317">
    <property type="entry name" value="Class I glutamine amidotransferase-like"/>
    <property type="match status" value="1"/>
</dbReference>
<dbReference type="Proteomes" id="UP000245461">
    <property type="component" value="Unassembled WGS sequence"/>
</dbReference>
<dbReference type="InterPro" id="IPR025297">
    <property type="entry name" value="DUF4159"/>
</dbReference>
<dbReference type="Pfam" id="PF07584">
    <property type="entry name" value="BatA"/>
    <property type="match status" value="1"/>
</dbReference>
<dbReference type="InterPro" id="IPR029062">
    <property type="entry name" value="Class_I_gatase-like"/>
</dbReference>
<dbReference type="CDD" id="cd03143">
    <property type="entry name" value="A4_beta-galactosidase_middle_domain"/>
    <property type="match status" value="1"/>
</dbReference>
<dbReference type="Gene3D" id="3.40.50.12140">
    <property type="entry name" value="Domain of unknown function DUF4159"/>
    <property type="match status" value="1"/>
</dbReference>
<proteinExistence type="predicted"/>
<feature type="domain" description="DUF4159" evidence="3">
    <location>
        <begin position="670"/>
        <end position="879"/>
    </location>
</feature>
<keyword evidence="1" id="KW-0472">Membrane</keyword>